<evidence type="ECO:0000313" key="6">
    <source>
        <dbReference type="Proteomes" id="UP000054516"/>
    </source>
</evidence>
<evidence type="ECO:0000256" key="3">
    <source>
        <dbReference type="SAM" id="MobiDB-lite"/>
    </source>
</evidence>
<keyword evidence="4" id="KW-0472">Membrane</keyword>
<evidence type="ECO:0000256" key="4">
    <source>
        <dbReference type="SAM" id="Phobius"/>
    </source>
</evidence>
<name>A0A1W2TW80_ROSNE</name>
<dbReference type="InterPro" id="IPR021765">
    <property type="entry name" value="UstYa-like"/>
</dbReference>
<evidence type="ECO:0000256" key="1">
    <source>
        <dbReference type="ARBA" id="ARBA00004685"/>
    </source>
</evidence>
<dbReference type="Pfam" id="PF11807">
    <property type="entry name" value="UstYa"/>
    <property type="match status" value="1"/>
</dbReference>
<comment type="pathway">
    <text evidence="1">Mycotoxin biosynthesis.</text>
</comment>
<gene>
    <name evidence="5" type="ORF">SAMD00023353_8400290</name>
</gene>
<evidence type="ECO:0000313" key="5">
    <source>
        <dbReference type="EMBL" id="GAP92931.1"/>
    </source>
</evidence>
<reference evidence="5" key="1">
    <citation type="submission" date="2016-03" db="EMBL/GenBank/DDBJ databases">
        <title>Draft genome sequence of Rosellinia necatrix.</title>
        <authorList>
            <person name="Kanematsu S."/>
        </authorList>
    </citation>
    <scope>NUCLEOTIDE SEQUENCE [LARGE SCALE GENOMIC DNA]</scope>
    <source>
        <strain evidence="5">W97</strain>
    </source>
</reference>
<dbReference type="PANTHER" id="PTHR33365:SF4">
    <property type="entry name" value="CYCLOCHLOROTINE BIOSYNTHESIS PROTEIN O"/>
    <property type="match status" value="1"/>
</dbReference>
<evidence type="ECO:0008006" key="7">
    <source>
        <dbReference type="Google" id="ProtNLM"/>
    </source>
</evidence>
<dbReference type="Proteomes" id="UP000054516">
    <property type="component" value="Unassembled WGS sequence"/>
</dbReference>
<feature type="compositionally biased region" description="Basic and acidic residues" evidence="3">
    <location>
        <begin position="285"/>
        <end position="298"/>
    </location>
</feature>
<keyword evidence="4" id="KW-0812">Transmembrane</keyword>
<comment type="similarity">
    <text evidence="2">Belongs to the ustYa family.</text>
</comment>
<feature type="compositionally biased region" description="Low complexity" evidence="3">
    <location>
        <begin position="299"/>
        <end position="309"/>
    </location>
</feature>
<dbReference type="OMA" id="SEWECAK"/>
<dbReference type="EMBL" id="DF977529">
    <property type="protein sequence ID" value="GAP92931.1"/>
    <property type="molecule type" value="Genomic_DNA"/>
</dbReference>
<keyword evidence="4" id="KW-1133">Transmembrane helix</keyword>
<feature type="region of interest" description="Disordered" evidence="3">
    <location>
        <begin position="268"/>
        <end position="318"/>
    </location>
</feature>
<protein>
    <recommendedName>
        <fullName evidence="7">Tat pathway signal sequence</fullName>
    </recommendedName>
</protein>
<dbReference type="PANTHER" id="PTHR33365">
    <property type="entry name" value="YALI0B05434P"/>
    <property type="match status" value="1"/>
</dbReference>
<evidence type="ECO:0000256" key="2">
    <source>
        <dbReference type="ARBA" id="ARBA00035112"/>
    </source>
</evidence>
<dbReference type="STRING" id="77044.A0A1W2TW80"/>
<dbReference type="AlphaFoldDB" id="A0A1W2TW80"/>
<organism evidence="5">
    <name type="scientific">Rosellinia necatrix</name>
    <name type="common">White root-rot fungus</name>
    <dbReference type="NCBI Taxonomy" id="77044"/>
    <lineage>
        <taxon>Eukaryota</taxon>
        <taxon>Fungi</taxon>
        <taxon>Dikarya</taxon>
        <taxon>Ascomycota</taxon>
        <taxon>Pezizomycotina</taxon>
        <taxon>Sordariomycetes</taxon>
        <taxon>Xylariomycetidae</taxon>
        <taxon>Xylariales</taxon>
        <taxon>Xylariaceae</taxon>
        <taxon>Rosellinia</taxon>
    </lineage>
</organism>
<dbReference type="GO" id="GO:0043386">
    <property type="term" value="P:mycotoxin biosynthetic process"/>
    <property type="evidence" value="ECO:0007669"/>
    <property type="project" value="InterPro"/>
</dbReference>
<feature type="transmembrane region" description="Helical" evidence="4">
    <location>
        <begin position="47"/>
        <end position="71"/>
    </location>
</feature>
<dbReference type="OrthoDB" id="3687641at2759"/>
<accession>A0A1W2TW80</accession>
<sequence>MNALRDMNSRWSIYQKLDSSEELLNKEHQDDDSGSHTAAIIRSYRKLIFIASGAALFFFACASVLLVVLLLRKPTDHECGIQTTIWSPANEAVEYEIIEPANGFAHKSPYRGPPTPELETAWDGLWLHGGIRFPEEKLSIINRTVDLGNNRTLKPWHDGKGGFHSQLEVYHQLHCLNLIRQYTWRDWYFRHPDIVRMSGDMLASDVEARMHTDHCIEALRLAIMCHGDTTPSITVLNPNAPRGEMADFSPHKKCRKFDKLQEWSVKNQLNYPPPSDWRPRKKPGVGHEKPGASHEKPGAGHAMSGAGHMNPEEGSHHS</sequence>
<keyword evidence="6" id="KW-1185">Reference proteome</keyword>
<proteinExistence type="inferred from homology"/>